<dbReference type="AlphaFoldDB" id="A0A7Y6PIR6"/>
<evidence type="ECO:0000313" key="2">
    <source>
        <dbReference type="Proteomes" id="UP000524321"/>
    </source>
</evidence>
<dbReference type="InterPro" id="IPR009351">
    <property type="entry name" value="AlkZ-like"/>
</dbReference>
<dbReference type="RefSeq" id="WP_176350982.1">
    <property type="nucleotide sequence ID" value="NZ_JABWDJ010000629.1"/>
</dbReference>
<dbReference type="PANTHER" id="PTHR38479:SF2">
    <property type="entry name" value="WINGED HELIX DNA-BINDING DOMAIN-CONTAINING PROTEIN"/>
    <property type="match status" value="1"/>
</dbReference>
<dbReference type="Proteomes" id="UP000524321">
    <property type="component" value="Unassembled WGS sequence"/>
</dbReference>
<feature type="non-terminal residue" evidence="1">
    <location>
        <position position="1"/>
    </location>
</feature>
<reference evidence="1 2" key="1">
    <citation type="submission" date="2020-04" db="EMBL/GenBank/DDBJ databases">
        <authorList>
            <person name="Pieper L."/>
        </authorList>
    </citation>
    <scope>NUCLEOTIDE SEQUENCE [LARGE SCALE GENOMIC DNA]</scope>
    <source>
        <strain evidence="1 2">B33</strain>
    </source>
</reference>
<evidence type="ECO:0000313" key="1">
    <source>
        <dbReference type="EMBL" id="NVB76580.1"/>
    </source>
</evidence>
<dbReference type="GO" id="GO:0003677">
    <property type="term" value="F:DNA binding"/>
    <property type="evidence" value="ECO:0007669"/>
    <property type="project" value="UniProtKB-KW"/>
</dbReference>
<organism evidence="1 2">
    <name type="scientific">Phocaeicola vulgatus</name>
    <name type="common">Bacteroides vulgatus</name>
    <dbReference type="NCBI Taxonomy" id="821"/>
    <lineage>
        <taxon>Bacteria</taxon>
        <taxon>Pseudomonadati</taxon>
        <taxon>Bacteroidota</taxon>
        <taxon>Bacteroidia</taxon>
        <taxon>Bacteroidales</taxon>
        <taxon>Bacteroidaceae</taxon>
        <taxon>Phocaeicola</taxon>
    </lineage>
</organism>
<accession>A0A7Y6PIR6</accession>
<dbReference type="PANTHER" id="PTHR38479">
    <property type="entry name" value="LMO0824 PROTEIN"/>
    <property type="match status" value="1"/>
</dbReference>
<keyword evidence="1" id="KW-0238">DNA-binding</keyword>
<proteinExistence type="predicted"/>
<protein>
    <submittedName>
        <fullName evidence="1">Winged helix DNA-binding domain-containing protein</fullName>
    </submittedName>
</protein>
<reference evidence="1 2" key="2">
    <citation type="submission" date="2020-07" db="EMBL/GenBank/DDBJ databases">
        <title>Bacterial metabolism rescues the inhibition of intestinal drug absorption by food and drug additives.</title>
        <authorList>
            <person name="Zou L."/>
            <person name="Spanogiannopoulos P."/>
            <person name="Chien H.-C."/>
            <person name="Pieper L.M."/>
            <person name="Cai W."/>
            <person name="Khuri N."/>
            <person name="Pottel J."/>
            <person name="Vora B."/>
            <person name="Ni Z."/>
            <person name="Tsakalozou E."/>
            <person name="Zhang W."/>
            <person name="Shoichet B.K."/>
            <person name="Giacomini K.M."/>
            <person name="Turnbaugh P.J."/>
        </authorList>
    </citation>
    <scope>NUCLEOTIDE SEQUENCE [LARGE SCALE GENOMIC DNA]</scope>
    <source>
        <strain evidence="1 2">B33</strain>
    </source>
</reference>
<dbReference type="Pfam" id="PF06224">
    <property type="entry name" value="AlkZ-like"/>
    <property type="match status" value="1"/>
</dbReference>
<gene>
    <name evidence="1" type="ORF">HUV05_24405</name>
</gene>
<comment type="caution">
    <text evidence="1">The sequence shown here is derived from an EMBL/GenBank/DDBJ whole genome shotgun (WGS) entry which is preliminary data.</text>
</comment>
<sequence length="102" mass="11378">DFTWWSGLTATEARRAVASIAEELTTEHFGDREFFVFRNAAAAAPCDTTHLLPAYDQYLIGYKDRSGVLAKEHTSKAFNSHGIFQPVILCDGQIVGNWKRTA</sequence>
<feature type="non-terminal residue" evidence="1">
    <location>
        <position position="102"/>
    </location>
</feature>
<dbReference type="EMBL" id="JABWDJ010000629">
    <property type="protein sequence ID" value="NVB76580.1"/>
    <property type="molecule type" value="Genomic_DNA"/>
</dbReference>
<name>A0A7Y6PIR6_PHOVU</name>